<gene>
    <name evidence="1" type="ORF">I4F81_002458</name>
</gene>
<dbReference type="Proteomes" id="UP000798662">
    <property type="component" value="Chromosome 1"/>
</dbReference>
<reference evidence="1" key="1">
    <citation type="submission" date="2019-11" db="EMBL/GenBank/DDBJ databases">
        <title>Nori genome reveals adaptations in red seaweeds to the harsh intertidal environment.</title>
        <authorList>
            <person name="Wang D."/>
            <person name="Mao Y."/>
        </authorList>
    </citation>
    <scope>NUCLEOTIDE SEQUENCE</scope>
    <source>
        <tissue evidence="1">Gametophyte</tissue>
    </source>
</reference>
<proteinExistence type="predicted"/>
<name>A0ACC3BQ51_PYRYE</name>
<protein>
    <submittedName>
        <fullName evidence="1">Uncharacterized protein</fullName>
    </submittedName>
</protein>
<sequence length="237" mass="24747">MVGFVASALVLGGRPGQPPRAPRRGLHVRRPPLELSTHRSHVRMVLPADASFPLPPPPAEPADPSRRRVLNLLLVGAASPVVFGVLGPYGASLSPPHPGGGRGGLQTTVATDVDGAPVTVAALVAAAPADGRKTMVVGVGGEPAWLTAAAPDRLDHFALCAVCTHMGCVVPWVPARGRYVCPCHASEYDHEGRVLRGPAPLPLQLEHAAVEEDGGAVLLSTWTEDDFRTGKAPWWTA</sequence>
<accession>A0ACC3BQ51</accession>
<organism evidence="1 2">
    <name type="scientific">Pyropia yezoensis</name>
    <name type="common">Susabi-nori</name>
    <name type="synonym">Porphyra yezoensis</name>
    <dbReference type="NCBI Taxonomy" id="2788"/>
    <lineage>
        <taxon>Eukaryota</taxon>
        <taxon>Rhodophyta</taxon>
        <taxon>Bangiophyceae</taxon>
        <taxon>Bangiales</taxon>
        <taxon>Bangiaceae</taxon>
        <taxon>Pyropia</taxon>
    </lineage>
</organism>
<evidence type="ECO:0000313" key="1">
    <source>
        <dbReference type="EMBL" id="KAK1859865.1"/>
    </source>
</evidence>
<dbReference type="EMBL" id="CM020618">
    <property type="protein sequence ID" value="KAK1859865.1"/>
    <property type="molecule type" value="Genomic_DNA"/>
</dbReference>
<keyword evidence="2" id="KW-1185">Reference proteome</keyword>
<comment type="caution">
    <text evidence="1">The sequence shown here is derived from an EMBL/GenBank/DDBJ whole genome shotgun (WGS) entry which is preliminary data.</text>
</comment>
<evidence type="ECO:0000313" key="2">
    <source>
        <dbReference type="Proteomes" id="UP000798662"/>
    </source>
</evidence>